<keyword evidence="4" id="KW-0539">Nucleus</keyword>
<organism evidence="6 7">
    <name type="scientific">Pyricularia oryzae</name>
    <name type="common">Rice blast fungus</name>
    <name type="synonym">Magnaporthe oryzae</name>
    <dbReference type="NCBI Taxonomy" id="318829"/>
    <lineage>
        <taxon>Eukaryota</taxon>
        <taxon>Fungi</taxon>
        <taxon>Dikarya</taxon>
        <taxon>Ascomycota</taxon>
        <taxon>Pezizomycotina</taxon>
        <taxon>Sordariomycetes</taxon>
        <taxon>Sordariomycetidae</taxon>
        <taxon>Magnaporthales</taxon>
        <taxon>Pyriculariaceae</taxon>
        <taxon>Pyricularia</taxon>
    </lineage>
</organism>
<feature type="region of interest" description="Disordered" evidence="5">
    <location>
        <begin position="566"/>
        <end position="676"/>
    </location>
</feature>
<feature type="compositionally biased region" description="Low complexity" evidence="5">
    <location>
        <begin position="590"/>
        <end position="622"/>
    </location>
</feature>
<feature type="region of interest" description="Disordered" evidence="5">
    <location>
        <begin position="171"/>
        <end position="298"/>
    </location>
</feature>
<feature type="compositionally biased region" description="Polar residues" evidence="5">
    <location>
        <begin position="578"/>
        <end position="589"/>
    </location>
</feature>
<dbReference type="PANTHER" id="PTHR13112:SF0">
    <property type="entry name" value="FI21285P1"/>
    <property type="match status" value="1"/>
</dbReference>
<feature type="compositionally biased region" description="Basic and acidic residues" evidence="5">
    <location>
        <begin position="203"/>
        <end position="216"/>
    </location>
</feature>
<dbReference type="CDD" id="cd00590">
    <property type="entry name" value="RRM_SF"/>
    <property type="match status" value="1"/>
</dbReference>
<feature type="compositionally biased region" description="Basic and acidic residues" evidence="5">
    <location>
        <begin position="175"/>
        <end position="186"/>
    </location>
</feature>
<dbReference type="Gene3D" id="3.30.70.330">
    <property type="match status" value="2"/>
</dbReference>
<accession>A0A4P7NR00</accession>
<evidence type="ECO:0000256" key="4">
    <source>
        <dbReference type="ARBA" id="ARBA00023242"/>
    </source>
</evidence>
<dbReference type="InterPro" id="IPR005120">
    <property type="entry name" value="UPF3_dom"/>
</dbReference>
<dbReference type="Proteomes" id="UP000294847">
    <property type="component" value="Chromosome 6"/>
</dbReference>
<evidence type="ECO:0000256" key="2">
    <source>
        <dbReference type="ARBA" id="ARBA00005991"/>
    </source>
</evidence>
<feature type="compositionally biased region" description="Low complexity" evidence="5">
    <location>
        <begin position="418"/>
        <end position="429"/>
    </location>
</feature>
<proteinExistence type="inferred from homology"/>
<feature type="compositionally biased region" description="Low complexity" evidence="5">
    <location>
        <begin position="355"/>
        <end position="384"/>
    </location>
</feature>
<dbReference type="GO" id="GO:0000184">
    <property type="term" value="P:nuclear-transcribed mRNA catabolic process, nonsense-mediated decay"/>
    <property type="evidence" value="ECO:0007669"/>
    <property type="project" value="UniProtKB-KW"/>
</dbReference>
<dbReference type="InterPro" id="IPR039722">
    <property type="entry name" value="Upf3"/>
</dbReference>
<evidence type="ECO:0000256" key="3">
    <source>
        <dbReference type="ARBA" id="ARBA00023161"/>
    </source>
</evidence>
<dbReference type="EMBL" id="CP034209">
    <property type="protein sequence ID" value="QBZ64844.1"/>
    <property type="molecule type" value="Genomic_DNA"/>
</dbReference>
<name>A0A4P7NR00_PYROR</name>
<gene>
    <name evidence="6" type="ORF">PoMZ_06546</name>
</gene>
<dbReference type="GO" id="GO:0005730">
    <property type="term" value="C:nucleolus"/>
    <property type="evidence" value="ECO:0007669"/>
    <property type="project" value="TreeGrafter"/>
</dbReference>
<feature type="region of interest" description="Disordered" evidence="5">
    <location>
        <begin position="312"/>
        <end position="497"/>
    </location>
</feature>
<sequence>MANRTNVARQAGVLPVSAANVKDQAGTSQKSGRGKAPIEGQKIVIRRLPPGISEEEVLKYLGDEWQPNKGKVGWFSFMPGKTSNDPSKPSRPSRAYLHLLRTEYVMPLMDQVRSAQWEDANGTCSDPCLCGPPAMEMSIYKKIPTSKNRADARQGTIDQDPEFMAFLESLANPTGDKDPETDHVGQEEEQPIVKASSTPLIDYLREKKANKSKDTSVARSGKHSRHDSQPSKNKGSEDSKRKSREAKTEKSTDRPRQNVKILTKKAATAAAVEAANNVASQISASSKDDASAKGGRRAGIAAAARILARDLGISPGNAHRKVRLARQEVEKAESDGKLANAEDAPATKDAKDDAPGNSATTANTNTARQAAPAASKPAAGSSRGPRGKRGASGTTENAQEATEKKGRSRRGAADKPSEASASAPKAPMAILKRKDDAASGNSNPATVPAPSTANTQAGHTVPKSAPTGPKAAQGKGGSGSGPKKATATSGNSNTTRAFVKHANPSQGVTDAVLKEAMQVFGNVTFVEIDRRKGFAYVDFANHEGLAKAIAASPVTVAQATVQVLERKDTNKKAPPAASTGNTGSSKGNTASGSAPAAPKAPGGPKIEAETPAASGSTAASAEKPAGEHKRGGRRRGGRGRGGDTNKDGSGGKGTGGGNKATSGGSGNLPVPASSGS</sequence>
<feature type="compositionally biased region" description="Basic and acidic residues" evidence="5">
    <location>
        <begin position="226"/>
        <end position="256"/>
    </location>
</feature>
<dbReference type="PROSITE" id="PS50102">
    <property type="entry name" value="RRM"/>
    <property type="match status" value="1"/>
</dbReference>
<feature type="compositionally biased region" description="Polar residues" evidence="5">
    <location>
        <begin position="439"/>
        <end position="458"/>
    </location>
</feature>
<dbReference type="GO" id="GO:0003729">
    <property type="term" value="F:mRNA binding"/>
    <property type="evidence" value="ECO:0007669"/>
    <property type="project" value="TreeGrafter"/>
</dbReference>
<dbReference type="InterPro" id="IPR035979">
    <property type="entry name" value="RBD_domain_sf"/>
</dbReference>
<feature type="compositionally biased region" description="Gly residues" evidence="5">
    <location>
        <begin position="648"/>
        <end position="666"/>
    </location>
</feature>
<feature type="compositionally biased region" description="Low complexity" evidence="5">
    <location>
        <begin position="264"/>
        <end position="285"/>
    </location>
</feature>
<dbReference type="Pfam" id="PF00076">
    <property type="entry name" value="RRM_1"/>
    <property type="match status" value="1"/>
</dbReference>
<feature type="compositionally biased region" description="Basic and acidic residues" evidence="5">
    <location>
        <begin position="345"/>
        <end position="354"/>
    </location>
</feature>
<comment type="similarity">
    <text evidence="2">Belongs to the RENT3 family.</text>
</comment>
<dbReference type="GO" id="GO:0045727">
    <property type="term" value="P:positive regulation of translation"/>
    <property type="evidence" value="ECO:0007669"/>
    <property type="project" value="TreeGrafter"/>
</dbReference>
<dbReference type="InterPro" id="IPR012677">
    <property type="entry name" value="Nucleotide-bd_a/b_plait_sf"/>
</dbReference>
<feature type="compositionally biased region" description="Basic and acidic residues" evidence="5">
    <location>
        <begin position="401"/>
        <end position="417"/>
    </location>
</feature>
<reference evidence="6 7" key="1">
    <citation type="journal article" date="2019" name="Mol. Biol. Evol.">
        <title>Blast fungal genomes show frequent chromosomal changes, gene gains and losses, and effector gene turnover.</title>
        <authorList>
            <person name="Gomez Luciano L.B."/>
            <person name="Jason Tsai I."/>
            <person name="Chuma I."/>
            <person name="Tosa Y."/>
            <person name="Chen Y.H."/>
            <person name="Li J.Y."/>
            <person name="Li M.Y."/>
            <person name="Jade Lu M.Y."/>
            <person name="Nakayashiki H."/>
            <person name="Li W.H."/>
        </authorList>
    </citation>
    <scope>NUCLEOTIDE SEQUENCE [LARGE SCALE GENOMIC DNA]</scope>
    <source>
        <strain evidence="6">MZ5-1-6</strain>
    </source>
</reference>
<evidence type="ECO:0000256" key="5">
    <source>
        <dbReference type="SAM" id="MobiDB-lite"/>
    </source>
</evidence>
<evidence type="ECO:0000313" key="6">
    <source>
        <dbReference type="EMBL" id="QBZ64844.1"/>
    </source>
</evidence>
<comment type="subcellular location">
    <subcellularLocation>
        <location evidence="1">Nucleus</location>
    </subcellularLocation>
</comment>
<evidence type="ECO:0000313" key="7">
    <source>
        <dbReference type="Proteomes" id="UP000294847"/>
    </source>
</evidence>
<dbReference type="PANTHER" id="PTHR13112">
    <property type="entry name" value="UPF3 REGULATOR OF NONSENSE TRANSCRIPTS-LIKE PROTEIN"/>
    <property type="match status" value="1"/>
</dbReference>
<keyword evidence="3" id="KW-0866">Nonsense-mediated mRNA decay</keyword>
<evidence type="ECO:0000256" key="1">
    <source>
        <dbReference type="ARBA" id="ARBA00004123"/>
    </source>
</evidence>
<protein>
    <submittedName>
        <fullName evidence="6">Uncharacterized protein</fullName>
    </submittedName>
</protein>
<dbReference type="SMART" id="SM00360">
    <property type="entry name" value="RRM"/>
    <property type="match status" value="1"/>
</dbReference>
<dbReference type="InterPro" id="IPR000504">
    <property type="entry name" value="RRM_dom"/>
</dbReference>
<dbReference type="SUPFAM" id="SSF54928">
    <property type="entry name" value="RNA-binding domain, RBD"/>
    <property type="match status" value="2"/>
</dbReference>
<dbReference type="Pfam" id="PF03467">
    <property type="entry name" value="Smg4_UPF3"/>
    <property type="match status" value="1"/>
</dbReference>
<dbReference type="CDD" id="cd12455">
    <property type="entry name" value="RRM_like_Smg4_UPF3"/>
    <property type="match status" value="1"/>
</dbReference>
<feature type="compositionally biased region" description="Basic and acidic residues" evidence="5">
    <location>
        <begin position="325"/>
        <end position="336"/>
    </location>
</feature>
<dbReference type="AlphaFoldDB" id="A0A4P7NR00"/>
<dbReference type="GO" id="GO:0005737">
    <property type="term" value="C:cytoplasm"/>
    <property type="evidence" value="ECO:0007669"/>
    <property type="project" value="TreeGrafter"/>
</dbReference>